<proteinExistence type="predicted"/>
<accession>A0AC34FQG4</accession>
<organism evidence="1 2">
    <name type="scientific">Panagrolaimus sp. ES5</name>
    <dbReference type="NCBI Taxonomy" id="591445"/>
    <lineage>
        <taxon>Eukaryota</taxon>
        <taxon>Metazoa</taxon>
        <taxon>Ecdysozoa</taxon>
        <taxon>Nematoda</taxon>
        <taxon>Chromadorea</taxon>
        <taxon>Rhabditida</taxon>
        <taxon>Tylenchina</taxon>
        <taxon>Panagrolaimomorpha</taxon>
        <taxon>Panagrolaimoidea</taxon>
        <taxon>Panagrolaimidae</taxon>
        <taxon>Panagrolaimus</taxon>
    </lineage>
</organism>
<evidence type="ECO:0000313" key="1">
    <source>
        <dbReference type="Proteomes" id="UP000887579"/>
    </source>
</evidence>
<sequence length="94" mass="9946">MPERVGSASSSRAAPVPIGAGGGVGASVTAESAIWPSSRRTSSVFRRGTIAFHNGSQIDLGERTSSKLTLDEELYDLLFAYGLVLIYFNHICGN</sequence>
<dbReference type="WBParaSite" id="ES5_v2.g19585.t1">
    <property type="protein sequence ID" value="ES5_v2.g19585.t1"/>
    <property type="gene ID" value="ES5_v2.g19585"/>
</dbReference>
<dbReference type="Proteomes" id="UP000887579">
    <property type="component" value="Unplaced"/>
</dbReference>
<evidence type="ECO:0000313" key="2">
    <source>
        <dbReference type="WBParaSite" id="ES5_v2.g19585.t1"/>
    </source>
</evidence>
<protein>
    <submittedName>
        <fullName evidence="2">Uncharacterized protein</fullName>
    </submittedName>
</protein>
<reference evidence="2" key="1">
    <citation type="submission" date="2022-11" db="UniProtKB">
        <authorList>
            <consortium name="WormBaseParasite"/>
        </authorList>
    </citation>
    <scope>IDENTIFICATION</scope>
</reference>
<name>A0AC34FQG4_9BILA</name>